<keyword evidence="3" id="KW-1185">Reference proteome</keyword>
<evidence type="ECO:0000313" key="3">
    <source>
        <dbReference type="Proteomes" id="UP000606786"/>
    </source>
</evidence>
<accession>A0A811UU39</accession>
<name>A0A811UU39_CERCA</name>
<dbReference type="EMBL" id="CAJHJT010000023">
    <property type="protein sequence ID" value="CAD7001838.1"/>
    <property type="molecule type" value="Genomic_DNA"/>
</dbReference>
<evidence type="ECO:0000256" key="1">
    <source>
        <dbReference type="SAM" id="MobiDB-lite"/>
    </source>
</evidence>
<feature type="region of interest" description="Disordered" evidence="1">
    <location>
        <begin position="41"/>
        <end position="72"/>
    </location>
</feature>
<reference evidence="2" key="1">
    <citation type="submission" date="2020-11" db="EMBL/GenBank/DDBJ databases">
        <authorList>
            <person name="Whitehead M."/>
        </authorList>
    </citation>
    <scope>NUCLEOTIDE SEQUENCE</scope>
    <source>
        <strain evidence="2">EGII</strain>
    </source>
</reference>
<sequence>METTQTFGKIFAQTFALNKPSAGKLQEKGIFVGYSNTEEFATASESENKDAARREPGRPKYIRSERQGRPKK</sequence>
<feature type="non-terminal residue" evidence="2">
    <location>
        <position position="1"/>
    </location>
</feature>
<gene>
    <name evidence="2" type="ORF">CCAP1982_LOCUS10328</name>
</gene>
<proteinExistence type="predicted"/>
<dbReference type="AlphaFoldDB" id="A0A811UU39"/>
<feature type="compositionally biased region" description="Basic and acidic residues" evidence="1">
    <location>
        <begin position="46"/>
        <end position="72"/>
    </location>
</feature>
<dbReference type="Proteomes" id="UP000606786">
    <property type="component" value="Unassembled WGS sequence"/>
</dbReference>
<evidence type="ECO:0000313" key="2">
    <source>
        <dbReference type="EMBL" id="CAD7001838.1"/>
    </source>
</evidence>
<comment type="caution">
    <text evidence="2">The sequence shown here is derived from an EMBL/GenBank/DDBJ whole genome shotgun (WGS) entry which is preliminary data.</text>
</comment>
<organism evidence="2 3">
    <name type="scientific">Ceratitis capitata</name>
    <name type="common">Mediterranean fruit fly</name>
    <name type="synonym">Tephritis capitata</name>
    <dbReference type="NCBI Taxonomy" id="7213"/>
    <lineage>
        <taxon>Eukaryota</taxon>
        <taxon>Metazoa</taxon>
        <taxon>Ecdysozoa</taxon>
        <taxon>Arthropoda</taxon>
        <taxon>Hexapoda</taxon>
        <taxon>Insecta</taxon>
        <taxon>Pterygota</taxon>
        <taxon>Neoptera</taxon>
        <taxon>Endopterygota</taxon>
        <taxon>Diptera</taxon>
        <taxon>Brachycera</taxon>
        <taxon>Muscomorpha</taxon>
        <taxon>Tephritoidea</taxon>
        <taxon>Tephritidae</taxon>
        <taxon>Ceratitis</taxon>
        <taxon>Ceratitis</taxon>
    </lineage>
</organism>
<protein>
    <submittedName>
        <fullName evidence="2">(Mediterranean fruit fly) hypothetical protein</fullName>
    </submittedName>
</protein>